<comment type="caution">
    <text evidence="1">The sequence shown here is derived from an EMBL/GenBank/DDBJ whole genome shotgun (WGS) entry which is preliminary data.</text>
</comment>
<evidence type="ECO:0000313" key="2">
    <source>
        <dbReference type="Proteomes" id="UP000266389"/>
    </source>
</evidence>
<dbReference type="EMBL" id="PHFL01000026">
    <property type="protein sequence ID" value="RFM24810.1"/>
    <property type="molecule type" value="Genomic_DNA"/>
</dbReference>
<reference evidence="1 2" key="1">
    <citation type="journal article" date="2011" name="ISME J.">
        <title>Community ecology of hot spring cyanobacterial mats: predominant populations and their functional potential.</title>
        <authorList>
            <person name="Klatt C.G."/>
            <person name="Wood J.M."/>
            <person name="Rusch D.B."/>
            <person name="Bateson M.M."/>
            <person name="Hamamura N."/>
            <person name="Heidelberg J.F."/>
            <person name="Grossman A.R."/>
            <person name="Bhaya D."/>
            <person name="Cohan F.M."/>
            <person name="Kuhl M."/>
            <person name="Bryant D.A."/>
            <person name="Ward D.M."/>
        </authorList>
    </citation>
    <scope>NUCLEOTIDE SEQUENCE [LARGE SCALE GENOMIC DNA]</scope>
    <source>
        <strain evidence="1">OS</strain>
    </source>
</reference>
<dbReference type="InterPro" id="IPR012505">
    <property type="entry name" value="YbbR"/>
</dbReference>
<evidence type="ECO:0008006" key="3">
    <source>
        <dbReference type="Google" id="ProtNLM"/>
    </source>
</evidence>
<dbReference type="AlphaFoldDB" id="A0A395M226"/>
<accession>A0A395M226</accession>
<proteinExistence type="predicted"/>
<dbReference type="Proteomes" id="UP000266389">
    <property type="component" value="Unassembled WGS sequence"/>
</dbReference>
<dbReference type="Gene3D" id="2.170.120.40">
    <property type="entry name" value="YbbR-like domain"/>
    <property type="match status" value="1"/>
</dbReference>
<protein>
    <recommendedName>
        <fullName evidence="3">YbbR-like domain-containing protein</fullName>
    </recommendedName>
</protein>
<name>A0A395M226_9BACT</name>
<dbReference type="PANTHER" id="PTHR37804:SF1">
    <property type="entry name" value="CDAA REGULATORY PROTEIN CDAR"/>
    <property type="match status" value="1"/>
</dbReference>
<dbReference type="PANTHER" id="PTHR37804">
    <property type="entry name" value="CDAA REGULATORY PROTEIN CDAR"/>
    <property type="match status" value="1"/>
</dbReference>
<dbReference type="Pfam" id="PF07949">
    <property type="entry name" value="YbbR"/>
    <property type="match status" value="1"/>
</dbReference>
<dbReference type="InterPro" id="IPR053154">
    <property type="entry name" value="c-di-AMP_regulator"/>
</dbReference>
<dbReference type="Gene3D" id="2.170.120.30">
    <property type="match status" value="2"/>
</dbReference>
<organism evidence="1 2">
    <name type="scientific">Candidatus Thermochlorobacter aerophilus</name>
    <dbReference type="NCBI Taxonomy" id="1868324"/>
    <lineage>
        <taxon>Bacteria</taxon>
        <taxon>Pseudomonadati</taxon>
        <taxon>Chlorobiota</taxon>
        <taxon>Chlorobiia</taxon>
        <taxon>Chlorobiales</taxon>
        <taxon>Candidatus Thermochlorobacteriaceae</taxon>
        <taxon>Candidatus Thermochlorobacter</taxon>
    </lineage>
</organism>
<sequence>MIKQFLARLPALASSLLFALALWLFVAMSKRYVATFSIPTSVKMDQATQAVRAGLPRQVEVKLSGEGWKILAFCLSRAEWVLDLANELRKSTLLIETTPTATQYIKPLPEGLTVLDVQPARLTIDLEKKVTKTVPLRLAQTIVPASGFIITDYRLTPDSVTISGAASLVETIDSCEVVPQSTSLRGNFSTRAIVVDSFFPYLSVSPKSVVLSGTADELAQIELVDVPVELHGAPPTQAVTLIPNKLKLTIGGAVSDLELLRPDNVTVHVSYNDIVADTTGALQPKVVLPQRLRLLRQYPEQLQYILRR</sequence>
<gene>
    <name evidence="1" type="ORF">D0433_04170</name>
</gene>
<evidence type="ECO:0000313" key="1">
    <source>
        <dbReference type="EMBL" id="RFM24810.1"/>
    </source>
</evidence>